<accession>A0A0M0BNP6</accession>
<gene>
    <name evidence="2" type="ORF">AC482_04470</name>
</gene>
<evidence type="ECO:0000259" key="1">
    <source>
        <dbReference type="Pfam" id="PF13338"/>
    </source>
</evidence>
<dbReference type="Proteomes" id="UP000037210">
    <property type="component" value="Unassembled WGS sequence"/>
</dbReference>
<proteinExistence type="predicted"/>
<dbReference type="Pfam" id="PF13338">
    <property type="entry name" value="AbiEi_4"/>
    <property type="match status" value="1"/>
</dbReference>
<evidence type="ECO:0000313" key="2">
    <source>
        <dbReference type="EMBL" id="KON30183.1"/>
    </source>
</evidence>
<comment type="caution">
    <text evidence="2">The sequence shown here is derived from an EMBL/GenBank/DDBJ whole genome shotgun (WGS) entry which is preliminary data.</text>
</comment>
<evidence type="ECO:0000313" key="3">
    <source>
        <dbReference type="Proteomes" id="UP000037210"/>
    </source>
</evidence>
<dbReference type="EMBL" id="LFWZ01000038">
    <property type="protein sequence ID" value="KON30183.1"/>
    <property type="molecule type" value="Genomic_DNA"/>
</dbReference>
<sequence>MNMEGALEAYVSREIPRIFGEYTLVAVNETLPGRIVVDFHFRKGDGTDVFVEVTAKKIGHTMLDRVIRMYAAISNVEPPLKGFELMVIGPEVAASVRRELEEIPVRLLTFEEIGITREKVLGVQKSKLRRHRGAQRLSPDEARLVAKWEAENKTVIRASDVQEALDCTPDYAYLLLHSLERKNWIERVARGLYQFIPLSYGYPERIPPANSYVVGASLVEPYYFSYYTSNSHYGFTTQVPSTMFIATTKKKPELKWSGSAFKFITLSEHKFFGYMAESVFDTVVNMAEPEKSLVDSFDKPRYAGGVEQLAGITWRGLPRVDEEKLVEYAVRMDSHALIQRLGYIISFLVERGLVEPLSSRLENMLLGHVGRSVIYLDPNRPKTGELSRKWKMINNFPEPRLLSEIEVG</sequence>
<feature type="domain" description="AbiEi antitoxin N-terminal" evidence="1">
    <location>
        <begin position="145"/>
        <end position="195"/>
    </location>
</feature>
<name>A0A0M0BNP6_9ARCH</name>
<organism evidence="2 3">
    <name type="scientific">miscellaneous Crenarchaeota group-15 archaeon DG-45</name>
    <dbReference type="NCBI Taxonomy" id="1685127"/>
    <lineage>
        <taxon>Archaea</taxon>
        <taxon>Candidatus Bathyarchaeota</taxon>
        <taxon>MCG-15</taxon>
    </lineage>
</organism>
<dbReference type="AlphaFoldDB" id="A0A0M0BNP6"/>
<dbReference type="InterPro" id="IPR025159">
    <property type="entry name" value="AbiEi_N"/>
</dbReference>
<protein>
    <recommendedName>
        <fullName evidence="1">AbiEi antitoxin N-terminal domain-containing protein</fullName>
    </recommendedName>
</protein>
<reference evidence="2 3" key="1">
    <citation type="submission" date="2015-06" db="EMBL/GenBank/DDBJ databases">
        <title>New insights into the roles of widespread benthic archaea in carbon and nitrogen cycling.</title>
        <authorList>
            <person name="Lazar C.S."/>
            <person name="Baker B.J."/>
            <person name="Seitz K.W."/>
            <person name="Hyde A.S."/>
            <person name="Dick G.J."/>
            <person name="Hinrichs K.-U."/>
            <person name="Teske A.P."/>
        </authorList>
    </citation>
    <scope>NUCLEOTIDE SEQUENCE [LARGE SCALE GENOMIC DNA]</scope>
    <source>
        <strain evidence="2">DG-45</strain>
    </source>
</reference>